<evidence type="ECO:0000313" key="11">
    <source>
        <dbReference type="EMBL" id="KXT13320.1"/>
    </source>
</evidence>
<feature type="transmembrane region" description="Helical" evidence="9">
    <location>
        <begin position="124"/>
        <end position="147"/>
    </location>
</feature>
<name>A0A139IF45_9PEZI</name>
<comment type="subunit">
    <text evidence="4">Homooligomer.</text>
</comment>
<feature type="transmembrane region" description="Helical" evidence="9">
    <location>
        <begin position="273"/>
        <end position="291"/>
    </location>
</feature>
<evidence type="ECO:0000256" key="2">
    <source>
        <dbReference type="ARBA" id="ARBA00004477"/>
    </source>
</evidence>
<evidence type="ECO:0000256" key="7">
    <source>
        <dbReference type="ARBA" id="ARBA00023136"/>
    </source>
</evidence>
<feature type="region of interest" description="Disordered" evidence="8">
    <location>
        <begin position="1"/>
        <end position="85"/>
    </location>
</feature>
<organism evidence="11 12">
    <name type="scientific">Pseudocercospora musae</name>
    <dbReference type="NCBI Taxonomy" id="113226"/>
    <lineage>
        <taxon>Eukaryota</taxon>
        <taxon>Fungi</taxon>
        <taxon>Dikarya</taxon>
        <taxon>Ascomycota</taxon>
        <taxon>Pezizomycotina</taxon>
        <taxon>Dothideomycetes</taxon>
        <taxon>Dothideomycetidae</taxon>
        <taxon>Mycosphaerellales</taxon>
        <taxon>Mycosphaerellaceae</taxon>
        <taxon>Pseudocercospora</taxon>
    </lineage>
</organism>
<evidence type="ECO:0000256" key="1">
    <source>
        <dbReference type="ARBA" id="ARBA00003420"/>
    </source>
</evidence>
<dbReference type="Proteomes" id="UP000073492">
    <property type="component" value="Unassembled WGS sequence"/>
</dbReference>
<comment type="caution">
    <text evidence="11">The sequence shown here is derived from an EMBL/GenBank/DDBJ whole genome shotgun (WGS) entry which is preliminary data.</text>
</comment>
<reference evidence="11 12" key="1">
    <citation type="submission" date="2015-07" db="EMBL/GenBank/DDBJ databases">
        <title>Comparative genomics of the Sigatoka disease complex on banana suggests a link between parallel evolutionary changes in Pseudocercospora fijiensis and Pseudocercospora eumusae and increased virulence on the banana host.</title>
        <authorList>
            <person name="Chang T.-C."/>
            <person name="Salvucci A."/>
            <person name="Crous P.W."/>
            <person name="Stergiopoulos I."/>
        </authorList>
    </citation>
    <scope>NUCLEOTIDE SEQUENCE [LARGE SCALE GENOMIC DNA]</scope>
    <source>
        <strain evidence="11 12">CBS 116634</strain>
    </source>
</reference>
<feature type="transmembrane region" description="Helical" evidence="9">
    <location>
        <begin position="159"/>
        <end position="183"/>
    </location>
</feature>
<keyword evidence="7 9" id="KW-0472">Membrane</keyword>
<keyword evidence="6 9" id="KW-1133">Transmembrane helix</keyword>
<feature type="transmembrane region" description="Helical" evidence="9">
    <location>
        <begin position="363"/>
        <end position="381"/>
    </location>
</feature>
<evidence type="ECO:0000256" key="5">
    <source>
        <dbReference type="ARBA" id="ARBA00022692"/>
    </source>
</evidence>
<proteinExistence type="inferred from homology"/>
<feature type="transmembrane region" description="Helical" evidence="9">
    <location>
        <begin position="234"/>
        <end position="253"/>
    </location>
</feature>
<dbReference type="EMBL" id="LFZO01000122">
    <property type="protein sequence ID" value="KXT13320.1"/>
    <property type="molecule type" value="Genomic_DNA"/>
</dbReference>
<feature type="compositionally biased region" description="Low complexity" evidence="8">
    <location>
        <begin position="44"/>
        <end position="57"/>
    </location>
</feature>
<accession>A0A139IF45</accession>
<evidence type="ECO:0000259" key="10">
    <source>
        <dbReference type="Pfam" id="PF03151"/>
    </source>
</evidence>
<evidence type="ECO:0000256" key="8">
    <source>
        <dbReference type="SAM" id="MobiDB-lite"/>
    </source>
</evidence>
<dbReference type="AlphaFoldDB" id="A0A139IF45"/>
<feature type="transmembrane region" description="Helical" evidence="9">
    <location>
        <begin position="98"/>
        <end position="118"/>
    </location>
</feature>
<evidence type="ECO:0000313" key="12">
    <source>
        <dbReference type="Proteomes" id="UP000073492"/>
    </source>
</evidence>
<evidence type="ECO:0000256" key="6">
    <source>
        <dbReference type="ARBA" id="ARBA00022989"/>
    </source>
</evidence>
<dbReference type="InterPro" id="IPR004853">
    <property type="entry name" value="Sugar_P_trans_dom"/>
</dbReference>
<dbReference type="InterPro" id="IPR050186">
    <property type="entry name" value="TPT_transporter"/>
</dbReference>
<sequence length="394" mass="42606">MTSNVDLRGQHPLDPDLASPRLTRASSSAADSTYVDEKKESRVSMESSSRSRASSVKGENHELLTKHEHHDRDLESQARDAAEEDAPVEYTTSTVRKLVYLALYFLLNLAVTLSNKALLRKASYPWLLTFSHAFSTSIGCSLLLATGQMKLSKLTLRENLTLVAFSTLFTLNIAISNVSLALVSVPFHQVVRSTTPVATLLIYRSVYNRSYSRDTYISMLPLILGVGLATFGDYYFTAVGFSLTFLGVILAAIKGVATNRLMTGSLKLPAMEVLFRMSPLAALQCLLYAAGSGEITKLQASSTALFTTSLLIGIVTNALMAFGLNLVSFQTNKVAGALTISVCGNVKQCLTIFLGIVLFNVRIAPLNGLGMLVAMAGAAYYSKVELDRKKASSA</sequence>
<dbReference type="PANTHER" id="PTHR11132">
    <property type="entry name" value="SOLUTE CARRIER FAMILY 35"/>
    <property type="match status" value="1"/>
</dbReference>
<feature type="compositionally biased region" description="Basic and acidic residues" evidence="8">
    <location>
        <begin position="58"/>
        <end position="81"/>
    </location>
</feature>
<comment type="similarity">
    <text evidence="3">Belongs to the TPT transporter family. SLC35D subfamily.</text>
</comment>
<keyword evidence="12" id="KW-1185">Reference proteome</keyword>
<evidence type="ECO:0000256" key="4">
    <source>
        <dbReference type="ARBA" id="ARBA00011182"/>
    </source>
</evidence>
<keyword evidence="5 9" id="KW-0812">Transmembrane</keyword>
<feature type="transmembrane region" description="Helical" evidence="9">
    <location>
        <begin position="334"/>
        <end position="357"/>
    </location>
</feature>
<evidence type="ECO:0000256" key="3">
    <source>
        <dbReference type="ARBA" id="ARBA00010425"/>
    </source>
</evidence>
<dbReference type="Pfam" id="PF03151">
    <property type="entry name" value="TPT"/>
    <property type="match status" value="1"/>
</dbReference>
<comment type="subcellular location">
    <subcellularLocation>
        <location evidence="2">Endoplasmic reticulum membrane</location>
        <topology evidence="2">Multi-pass membrane protein</topology>
    </subcellularLocation>
</comment>
<evidence type="ECO:0000256" key="9">
    <source>
        <dbReference type="SAM" id="Phobius"/>
    </source>
</evidence>
<protein>
    <recommendedName>
        <fullName evidence="10">Sugar phosphate transporter domain-containing protein</fullName>
    </recommendedName>
</protein>
<gene>
    <name evidence="11" type="ORF">AC579_7241</name>
</gene>
<comment type="function">
    <text evidence="1">Involved in the import of GDP-mannose from the cytoplasm into the Golgi lumen.</text>
</comment>
<dbReference type="OrthoDB" id="10261634at2759"/>
<feature type="domain" description="Sugar phosphate transporter" evidence="10">
    <location>
        <begin position="98"/>
        <end position="382"/>
    </location>
</feature>
<dbReference type="GO" id="GO:0005789">
    <property type="term" value="C:endoplasmic reticulum membrane"/>
    <property type="evidence" value="ECO:0007669"/>
    <property type="project" value="UniProtKB-SubCell"/>
</dbReference>
<feature type="transmembrane region" description="Helical" evidence="9">
    <location>
        <begin position="303"/>
        <end position="327"/>
    </location>
</feature>